<sequence length="118" mass="13483">MDGTTREQDKIRRMTLLISVMLLLISGVSYFLYQQSYQTRLQVTVTSKRVLPNTGGGTTTKKKTDEHIMESDMNSTIYDPLELNQNLFNENPFLLNEENSKAPSSPIFRLSNQIEPLP</sequence>
<protein>
    <submittedName>
        <fullName evidence="2">Uncharacterized protein</fullName>
    </submittedName>
</protein>
<comment type="caution">
    <text evidence="2">The sequence shown here is derived from an EMBL/GenBank/DDBJ whole genome shotgun (WGS) entry which is preliminary data.</text>
</comment>
<dbReference type="AlphaFoldDB" id="A0AAW8TJD1"/>
<feature type="transmembrane region" description="Helical" evidence="1">
    <location>
        <begin position="14"/>
        <end position="33"/>
    </location>
</feature>
<dbReference type="Proteomes" id="UP001254770">
    <property type="component" value="Unassembled WGS sequence"/>
</dbReference>
<dbReference type="EMBL" id="JARPXL010000054">
    <property type="protein sequence ID" value="MDT2546855.1"/>
    <property type="molecule type" value="Genomic_DNA"/>
</dbReference>
<proteinExistence type="predicted"/>
<evidence type="ECO:0000313" key="2">
    <source>
        <dbReference type="EMBL" id="MDT2546855.1"/>
    </source>
</evidence>
<keyword evidence="1" id="KW-1133">Transmembrane helix</keyword>
<evidence type="ECO:0000313" key="3">
    <source>
        <dbReference type="Proteomes" id="UP001254770"/>
    </source>
</evidence>
<name>A0AAW8TJD1_9ENTE</name>
<organism evidence="2 3">
    <name type="scientific">Enterococcus raffinosus</name>
    <dbReference type="NCBI Taxonomy" id="71452"/>
    <lineage>
        <taxon>Bacteria</taxon>
        <taxon>Bacillati</taxon>
        <taxon>Bacillota</taxon>
        <taxon>Bacilli</taxon>
        <taxon>Lactobacillales</taxon>
        <taxon>Enterococcaceae</taxon>
        <taxon>Enterococcus</taxon>
    </lineage>
</organism>
<gene>
    <name evidence="2" type="ORF">P7D69_21225</name>
</gene>
<accession>A0AAW8TJD1</accession>
<reference evidence="2" key="1">
    <citation type="submission" date="2023-03" db="EMBL/GenBank/DDBJ databases">
        <authorList>
            <person name="Shen W."/>
            <person name="Cai J."/>
        </authorList>
    </citation>
    <scope>NUCLEOTIDE SEQUENCE</scope>
    <source>
        <strain evidence="2">Y15</strain>
    </source>
</reference>
<keyword evidence="1" id="KW-0812">Transmembrane</keyword>
<dbReference type="RefSeq" id="WP_222227206.1">
    <property type="nucleotide sequence ID" value="NZ_CP081847.1"/>
</dbReference>
<keyword evidence="1" id="KW-0472">Membrane</keyword>
<evidence type="ECO:0000256" key="1">
    <source>
        <dbReference type="SAM" id="Phobius"/>
    </source>
</evidence>